<name>A0ABW9APH1_9BURK</name>
<organism evidence="1 2">
    <name type="scientific">Paraburkholderia dipogonis</name>
    <dbReference type="NCBI Taxonomy" id="1211383"/>
    <lineage>
        <taxon>Bacteria</taxon>
        <taxon>Pseudomonadati</taxon>
        <taxon>Pseudomonadota</taxon>
        <taxon>Betaproteobacteria</taxon>
        <taxon>Burkholderiales</taxon>
        <taxon>Burkholderiaceae</taxon>
        <taxon>Paraburkholderia</taxon>
    </lineage>
</organism>
<accession>A0ABW9APH1</accession>
<dbReference type="RefSeq" id="WP_408177450.1">
    <property type="nucleotide sequence ID" value="NZ_JAQQEZ010000007.1"/>
</dbReference>
<gene>
    <name evidence="1" type="ORF">PQR57_13500</name>
</gene>
<sequence>MAGAATQLKSNIAGSTTADIIDAMRNRCSWPSLRGALKKDNLPSGTGWAELGGSAEDKLGNGPKLRQFLSKYFQEHIIAGERYVQLYDLPDGIKTGLLKTLKAATVPTSAFTASYPLPLSSSSLLAAPSDPSLVEVRPLGDDDYALVYCSVRSYDDRVKYEYSQLPSQVKQTYQGIDELITVRKVHFQAYDVAIVRTGLKRIEVCIDQPSKGIGNLGGVVLSVFGTLCNNLPELKEAYESAPYNVFPAIAGIYFKPNEGTVRALSFRTLTGSRKREKMIRSDDDLRSEKFHHAGAQAVDNQLKPFELTVDWDSKVPPGKVEVTMKALIREVSNQDSQLEGFTVTADSVPLIAVGINKVIKYL</sequence>
<proteinExistence type="predicted"/>
<evidence type="ECO:0000313" key="1">
    <source>
        <dbReference type="EMBL" id="MFM0002039.1"/>
    </source>
</evidence>
<dbReference type="EMBL" id="JAQQEZ010000007">
    <property type="protein sequence ID" value="MFM0002039.1"/>
    <property type="molecule type" value="Genomic_DNA"/>
</dbReference>
<reference evidence="1 2" key="1">
    <citation type="journal article" date="2024" name="Chem. Sci.">
        <title>Discovery of megapolipeptins by genome mining of a Burkholderiales bacteria collection.</title>
        <authorList>
            <person name="Paulo B.S."/>
            <person name="Recchia M.J.J."/>
            <person name="Lee S."/>
            <person name="Fergusson C.H."/>
            <person name="Romanowski S.B."/>
            <person name="Hernandez A."/>
            <person name="Krull N."/>
            <person name="Liu D.Y."/>
            <person name="Cavanagh H."/>
            <person name="Bos A."/>
            <person name="Gray C.A."/>
            <person name="Murphy B.T."/>
            <person name="Linington R.G."/>
            <person name="Eustaquio A.S."/>
        </authorList>
    </citation>
    <scope>NUCLEOTIDE SEQUENCE [LARGE SCALE GENOMIC DNA]</scope>
    <source>
        <strain evidence="1 2">RL17-350-BIC-A</strain>
    </source>
</reference>
<evidence type="ECO:0000313" key="2">
    <source>
        <dbReference type="Proteomes" id="UP001629230"/>
    </source>
</evidence>
<keyword evidence="2" id="KW-1185">Reference proteome</keyword>
<protein>
    <recommendedName>
        <fullName evidence="3">Tle cognate immunity protein 4 C-terminal domain-containing protein</fullName>
    </recommendedName>
</protein>
<comment type="caution">
    <text evidence="1">The sequence shown here is derived from an EMBL/GenBank/DDBJ whole genome shotgun (WGS) entry which is preliminary data.</text>
</comment>
<evidence type="ECO:0008006" key="3">
    <source>
        <dbReference type="Google" id="ProtNLM"/>
    </source>
</evidence>
<dbReference type="Proteomes" id="UP001629230">
    <property type="component" value="Unassembled WGS sequence"/>
</dbReference>